<dbReference type="PDB" id="8APE">
    <property type="method" value="EM"/>
    <property type="resolution" value="3.70 A"/>
    <property type="chains" value="p=65-169"/>
</dbReference>
<dbReference type="VEuPathDB" id="TriTrypDB:Tbg972.4.490"/>
<dbReference type="PDB" id="8APK">
    <property type="method" value="EM"/>
    <property type="resolution" value="3.70 A"/>
    <property type="chains" value="p=65-169"/>
</dbReference>
<dbReference type="Proteomes" id="UP000002316">
    <property type="component" value="Chromosome 4"/>
</dbReference>
<dbReference type="PDB" id="8APA">
    <property type="method" value="EM"/>
    <property type="resolution" value="3.70 A"/>
    <property type="chains" value="p=65-169"/>
</dbReference>
<dbReference type="PDB" id="8APJ">
    <property type="method" value="EM"/>
    <property type="resolution" value="3.80 A"/>
    <property type="chains" value="p=65-169"/>
</dbReference>
<keyword evidence="4 5" id="KW-0002">3D-structure</keyword>
<dbReference type="EMBL" id="FN554967">
    <property type="protein sequence ID" value="CBH10344.1"/>
    <property type="molecule type" value="Genomic_DNA"/>
</dbReference>
<accession>C9ZLR9</accession>
<dbReference type="EMDB" id="EMD-15560"/>
<reference evidence="4 5" key="2">
    <citation type="journal article" date="2022" name="Nat. Commun.">
        <title>An ancestral interaction module promotes oligomerization in divergent mitochondrial ATP synthases.</title>
        <authorList>
            <person name="Gahura O."/>
            <person name="Muhleip A."/>
            <person name="Hierro-Yap C."/>
            <person name="Panicucci B."/>
            <person name="Jain M."/>
            <person name="Hollaus D."/>
            <person name="Slapnickova M."/>
            <person name="Zikova A."/>
            <person name="Amunts A."/>
        </authorList>
    </citation>
    <scope>STRUCTURE BY ELECTRON MICROSCOPY (2.70 ANGSTROMS) OF 65-169</scope>
</reference>
<dbReference type="RefSeq" id="XP_011772634.1">
    <property type="nucleotide sequence ID" value="XM_011774332.1"/>
</dbReference>
<evidence type="ECO:0000313" key="3">
    <source>
        <dbReference type="Proteomes" id="UP000002316"/>
    </source>
</evidence>
<dbReference type="PDB" id="8APC">
    <property type="method" value="EM"/>
    <property type="resolution" value="3.50 A"/>
    <property type="chains" value="p=65-169"/>
</dbReference>
<sequence>MCLCPAALIIIIIFIVIIFHFPLLPPWPSFACFPLTRRFRAFVNLLFCLCSSLHQRERDNPTVEMLRRLVPRVMMAPMGGATALCTSRGYNMLVFRDPKRRPQLSEEERAKVVVNQAEWPEEFKDFDPDDPYKNSPEIIKGMSSWNLFLWGVECAFIYQFYELVFPKSI</sequence>
<feature type="transmembrane region" description="Helical" evidence="1">
    <location>
        <begin position="6"/>
        <end position="27"/>
    </location>
</feature>
<dbReference type="PDB" id="8AP7">
    <property type="method" value="EM"/>
    <property type="resolution" value="2.70 A"/>
    <property type="chains" value="P/p=65-169"/>
</dbReference>
<dbReference type="PDB" id="8APG">
    <property type="method" value="EM"/>
    <property type="resolution" value="3.50 A"/>
    <property type="chains" value="p=65-169"/>
</dbReference>
<dbReference type="AlphaFoldDB" id="C9ZLR9"/>
<dbReference type="GeneID" id="23859941"/>
<dbReference type="PDB" id="8APH">
    <property type="method" value="EM"/>
    <property type="resolution" value="3.80 A"/>
    <property type="chains" value="p=65-169"/>
</dbReference>
<keyword evidence="1" id="KW-1133">Transmembrane helix</keyword>
<dbReference type="OrthoDB" id="274929at2759"/>
<organism evidence="2 3">
    <name type="scientific">Trypanosoma brucei gambiense (strain MHOM/CI/86/DAL972)</name>
    <dbReference type="NCBI Taxonomy" id="679716"/>
    <lineage>
        <taxon>Eukaryota</taxon>
        <taxon>Discoba</taxon>
        <taxon>Euglenozoa</taxon>
        <taxon>Kinetoplastea</taxon>
        <taxon>Metakinetoplastina</taxon>
        <taxon>Trypanosomatida</taxon>
        <taxon>Trypanosomatidae</taxon>
        <taxon>Trypanosoma</taxon>
    </lineage>
</organism>
<dbReference type="PDB" id="8APB">
    <property type="method" value="EM"/>
    <property type="resolution" value="3.80 A"/>
    <property type="chains" value="p=65-169"/>
</dbReference>
<name>C9ZLR9_TRYB9</name>
<evidence type="ECO:0007829" key="4">
    <source>
        <dbReference type="PDB" id="8AP6"/>
    </source>
</evidence>
<proteinExistence type="evidence at protein level"/>
<evidence type="ECO:0000256" key="1">
    <source>
        <dbReference type="SAM" id="Phobius"/>
    </source>
</evidence>
<dbReference type="PDB" id="8APF">
    <property type="method" value="EM"/>
    <property type="resolution" value="4.30 A"/>
    <property type="chains" value="p=65-169"/>
</dbReference>
<reference evidence="3" key="1">
    <citation type="journal article" date="2010" name="PLoS Negl. Trop. Dis.">
        <title>The genome sequence of Trypanosoma brucei gambiense, causative agent of chronic human african trypanosomiasis.</title>
        <authorList>
            <person name="Jackson A.P."/>
            <person name="Sanders M."/>
            <person name="Berry A."/>
            <person name="McQuillan J."/>
            <person name="Aslett M.A."/>
            <person name="Quail M.A."/>
            <person name="Chukualim B."/>
            <person name="Capewell P."/>
            <person name="MacLeod A."/>
            <person name="Melville S.E."/>
            <person name="Gibson W."/>
            <person name="Barry J.D."/>
            <person name="Berriman M."/>
            <person name="Hertz-Fowler C."/>
        </authorList>
    </citation>
    <scope>NUCLEOTIDE SEQUENCE [LARGE SCALE GENOMIC DNA]</scope>
    <source>
        <strain evidence="3">MHOM/CI/86/DAL972</strain>
    </source>
</reference>
<evidence type="ECO:0007829" key="5">
    <source>
        <dbReference type="PDB" id="8AP7"/>
    </source>
</evidence>
<gene>
    <name evidence="2" type="ORF">TbgDal_IV490</name>
</gene>
<keyword evidence="1" id="KW-0812">Transmembrane</keyword>
<evidence type="ECO:0000313" key="2">
    <source>
        <dbReference type="EMBL" id="CBH10344.1"/>
    </source>
</evidence>
<dbReference type="PDB" id="8APD">
    <property type="method" value="EM"/>
    <property type="resolution" value="3.70 A"/>
    <property type="chains" value="p=65-169"/>
</dbReference>
<protein>
    <submittedName>
        <fullName evidence="2">Uncharacterized protein</fullName>
    </submittedName>
</protein>
<dbReference type="SMR" id="C9ZLR9"/>
<dbReference type="PDB" id="8AP6">
    <property type="method" value="EM"/>
    <property type="resolution" value="3.20 A"/>
    <property type="chains" value="P/p=65-169"/>
</dbReference>
<dbReference type="KEGG" id="tbg:TbgDal_IV490"/>
<keyword evidence="1" id="KW-0472">Membrane</keyword>